<dbReference type="EMBL" id="LR797496">
    <property type="protein sequence ID" value="CAB4219941.1"/>
    <property type="molecule type" value="Genomic_DNA"/>
</dbReference>
<evidence type="ECO:0000313" key="2">
    <source>
        <dbReference type="EMBL" id="CAB4167714.1"/>
    </source>
</evidence>
<dbReference type="EMBL" id="LR797456">
    <property type="protein sequence ID" value="CAB4217672.1"/>
    <property type="molecule type" value="Genomic_DNA"/>
</dbReference>
<evidence type="ECO:0000313" key="3">
    <source>
        <dbReference type="EMBL" id="CAB4174283.1"/>
    </source>
</evidence>
<evidence type="ECO:0000313" key="9">
    <source>
        <dbReference type="EMBL" id="CAB4219941.1"/>
    </source>
</evidence>
<proteinExistence type="predicted"/>
<evidence type="ECO:0000313" key="7">
    <source>
        <dbReference type="EMBL" id="CAB4192422.1"/>
    </source>
</evidence>
<evidence type="ECO:0000313" key="8">
    <source>
        <dbReference type="EMBL" id="CAB4217672.1"/>
    </source>
</evidence>
<evidence type="ECO:0000313" key="6">
    <source>
        <dbReference type="EMBL" id="CAB4190734.1"/>
    </source>
</evidence>
<organism evidence="10">
    <name type="scientific">uncultured Caudovirales phage</name>
    <dbReference type="NCBI Taxonomy" id="2100421"/>
    <lineage>
        <taxon>Viruses</taxon>
        <taxon>Duplodnaviria</taxon>
        <taxon>Heunggongvirae</taxon>
        <taxon>Uroviricota</taxon>
        <taxon>Caudoviricetes</taxon>
        <taxon>Peduoviridae</taxon>
        <taxon>Maltschvirus</taxon>
        <taxon>Maltschvirus maltsch</taxon>
    </lineage>
</organism>
<dbReference type="EMBL" id="LR798432">
    <property type="protein sequence ID" value="CAB5231185.1"/>
    <property type="molecule type" value="Genomic_DNA"/>
</dbReference>
<accession>A0A6J7XJ33</accession>
<dbReference type="EMBL" id="LR797145">
    <property type="protein sequence ID" value="CAB4190734.1"/>
    <property type="molecule type" value="Genomic_DNA"/>
</dbReference>
<name>A0A6J7XJ33_9CAUD</name>
<dbReference type="EMBL" id="LR796496">
    <property type="protein sequence ID" value="CAB4148350.1"/>
    <property type="molecule type" value="Genomic_DNA"/>
</dbReference>
<protein>
    <submittedName>
        <fullName evidence="10">Uncharacterized protein</fullName>
    </submittedName>
</protein>
<dbReference type="EMBL" id="LR796910">
    <property type="protein sequence ID" value="CAB4174283.1"/>
    <property type="molecule type" value="Genomic_DNA"/>
</dbReference>
<dbReference type="EMBL" id="LR796991">
    <property type="protein sequence ID" value="CAB4180520.1"/>
    <property type="molecule type" value="Genomic_DNA"/>
</dbReference>
<dbReference type="EMBL" id="LR797192">
    <property type="protein sequence ID" value="CAB4192422.1"/>
    <property type="molecule type" value="Genomic_DNA"/>
</dbReference>
<sequence>MSISCYLVDSNGVGDERDFPFTFKDLIDTCKEIGPISDAPESSVIGRLLFADSVIDAKELYRAASLFDGFSLSAHTLEVLSMIKEEALTSNEF</sequence>
<dbReference type="EMBL" id="LR797088">
    <property type="protein sequence ID" value="CAB4186186.1"/>
    <property type="molecule type" value="Genomic_DNA"/>
</dbReference>
<evidence type="ECO:0000313" key="10">
    <source>
        <dbReference type="EMBL" id="CAB5231185.1"/>
    </source>
</evidence>
<gene>
    <name evidence="4" type="ORF">UFOVP1036_43</name>
    <name evidence="5" type="ORF">UFOVP1132_24</name>
    <name evidence="6" type="ORF">UFOVP1190_101</name>
    <name evidence="7" type="ORF">UFOVP1248_27</name>
    <name evidence="8" type="ORF">UFOVP1493_60</name>
    <name evidence="10" type="ORF">UFOVP1584_30</name>
    <name evidence="9" type="ORF">UFOVP1635_35</name>
    <name evidence="1" type="ORF">UFOVP521_78</name>
    <name evidence="2" type="ORF">UFOVP856_50</name>
    <name evidence="3" type="ORF">UFOVP967_38</name>
</gene>
<evidence type="ECO:0000313" key="5">
    <source>
        <dbReference type="EMBL" id="CAB4186186.1"/>
    </source>
</evidence>
<evidence type="ECO:0000313" key="4">
    <source>
        <dbReference type="EMBL" id="CAB4180520.1"/>
    </source>
</evidence>
<evidence type="ECO:0000313" key="1">
    <source>
        <dbReference type="EMBL" id="CAB4148350.1"/>
    </source>
</evidence>
<dbReference type="EMBL" id="LR796811">
    <property type="protein sequence ID" value="CAB4167714.1"/>
    <property type="molecule type" value="Genomic_DNA"/>
</dbReference>
<reference evidence="10" key="1">
    <citation type="submission" date="2020-05" db="EMBL/GenBank/DDBJ databases">
        <authorList>
            <person name="Chiriac C."/>
            <person name="Salcher M."/>
            <person name="Ghai R."/>
            <person name="Kavagutti S V."/>
        </authorList>
    </citation>
    <scope>NUCLEOTIDE SEQUENCE</scope>
</reference>